<accession>A0AAV1EIA2</accession>
<reference evidence="2" key="1">
    <citation type="submission" date="2023-08" db="EMBL/GenBank/DDBJ databases">
        <authorList>
            <person name="Alioto T."/>
            <person name="Alioto T."/>
            <person name="Gomez Garrido J."/>
        </authorList>
    </citation>
    <scope>NUCLEOTIDE SEQUENCE</scope>
</reference>
<protein>
    <submittedName>
        <fullName evidence="2">Uncharacterized protein</fullName>
    </submittedName>
</protein>
<proteinExistence type="predicted"/>
<dbReference type="AlphaFoldDB" id="A0AAV1EIA2"/>
<feature type="compositionally biased region" description="Polar residues" evidence="1">
    <location>
        <begin position="120"/>
        <end position="138"/>
    </location>
</feature>
<keyword evidence="3" id="KW-1185">Reference proteome</keyword>
<dbReference type="Proteomes" id="UP001178508">
    <property type="component" value="Chromosome 1"/>
</dbReference>
<dbReference type="EMBL" id="OY660864">
    <property type="protein sequence ID" value="CAJ1048465.1"/>
    <property type="molecule type" value="Genomic_DNA"/>
</dbReference>
<evidence type="ECO:0000256" key="1">
    <source>
        <dbReference type="SAM" id="MobiDB-lite"/>
    </source>
</evidence>
<sequence length="446" mass="50395">MSKKFQLVNFDGQGPSTSRTAKIDWKLCMLCQEHTAESLRCPLQNTRADKGSGYTSLAEHLIQFNEVGQLPSTLAIERLDEGHGIEAAMVANKAQHHHKCRLMYNEIMLKRAKKRAYSESPDQQSESKVRRSQPSQTPEMRQDICFFCKQPTGNEGLHEAATFQVDNQVHAAATLLQDTELLGQLSAGDMVAIEAKYHTRCLIGLYNRVRRANLEGLEAQLVLYIEETRQHDGSAPVFKLSELVQLYKSRMEQLGVEVDSRVHSTRLKERLLCEFPDMRTYPKGRDVLMAFKDYIRTALAKACEQDNNEDAMHIARAAQIVRRHIFGEAKPHNGFPEKRQKDSVPQLLLTLVNMILEGSSIKDQMEDATSSAAGLTIAQLLKSNSVKHKRAPNTTAFVRHSTAQEMPVSLYIGLMLHAHTRKMSFGWLLELGRISDAWQPMKLQQG</sequence>
<gene>
    <name evidence="2" type="ORF">XNOV1_A010950</name>
</gene>
<organism evidence="2 3">
    <name type="scientific">Xyrichtys novacula</name>
    <name type="common">Pearly razorfish</name>
    <name type="synonym">Hemipteronotus novacula</name>
    <dbReference type="NCBI Taxonomy" id="13765"/>
    <lineage>
        <taxon>Eukaryota</taxon>
        <taxon>Metazoa</taxon>
        <taxon>Chordata</taxon>
        <taxon>Craniata</taxon>
        <taxon>Vertebrata</taxon>
        <taxon>Euteleostomi</taxon>
        <taxon>Actinopterygii</taxon>
        <taxon>Neopterygii</taxon>
        <taxon>Teleostei</taxon>
        <taxon>Neoteleostei</taxon>
        <taxon>Acanthomorphata</taxon>
        <taxon>Eupercaria</taxon>
        <taxon>Labriformes</taxon>
        <taxon>Labridae</taxon>
        <taxon>Xyrichtys</taxon>
    </lineage>
</organism>
<evidence type="ECO:0000313" key="2">
    <source>
        <dbReference type="EMBL" id="CAJ1048465.1"/>
    </source>
</evidence>
<dbReference type="PANTHER" id="PTHR47018:SF1">
    <property type="entry name" value="TESMIN_TSO1-LIKE CXC DOMAIN-CONTAINING PROTEIN"/>
    <property type="match status" value="1"/>
</dbReference>
<evidence type="ECO:0000313" key="3">
    <source>
        <dbReference type="Proteomes" id="UP001178508"/>
    </source>
</evidence>
<dbReference type="PANTHER" id="PTHR47018">
    <property type="entry name" value="CXC DOMAIN-CONTAINING PROTEIN-RELATED"/>
    <property type="match status" value="1"/>
</dbReference>
<name>A0AAV1EIA2_XYRNO</name>
<feature type="region of interest" description="Disordered" evidence="1">
    <location>
        <begin position="114"/>
        <end position="138"/>
    </location>
</feature>